<evidence type="ECO:0000256" key="3">
    <source>
        <dbReference type="HAMAP-Rule" id="MF_01385"/>
    </source>
</evidence>
<dbReference type="InterPro" id="IPR038277">
    <property type="entry name" value="UreF_sf"/>
</dbReference>
<dbReference type="InterPro" id="IPR002639">
    <property type="entry name" value="UreF"/>
</dbReference>
<keyword evidence="2 3" id="KW-0143">Chaperone</keyword>
<dbReference type="Proteomes" id="UP000655366">
    <property type="component" value="Unassembled WGS sequence"/>
</dbReference>
<protein>
    <recommendedName>
        <fullName evidence="3">Urease accessory protein UreF</fullName>
    </recommendedName>
</protein>
<comment type="subunit">
    <text evidence="3">UreD, UreF and UreG form a complex that acts as a GTP-hydrolysis-dependent molecular chaperone, activating the urease apoprotein by helping to assemble the nickel containing metallocenter of UreC. The UreE protein probably delivers the nickel.</text>
</comment>
<dbReference type="GO" id="GO:0016151">
    <property type="term" value="F:nickel cation binding"/>
    <property type="evidence" value="ECO:0007669"/>
    <property type="project" value="UniProtKB-UniRule"/>
</dbReference>
<gene>
    <name evidence="3" type="primary">ureF</name>
    <name evidence="4" type="ORF">IV500_18640</name>
</gene>
<evidence type="ECO:0000256" key="2">
    <source>
        <dbReference type="ARBA" id="ARBA00023186"/>
    </source>
</evidence>
<name>A0A931CUV5_9MICC</name>
<dbReference type="GO" id="GO:0005737">
    <property type="term" value="C:cytoplasm"/>
    <property type="evidence" value="ECO:0007669"/>
    <property type="project" value="UniProtKB-SubCell"/>
</dbReference>
<dbReference type="PANTHER" id="PTHR33620">
    <property type="entry name" value="UREASE ACCESSORY PROTEIN F"/>
    <property type="match status" value="1"/>
</dbReference>
<evidence type="ECO:0000256" key="1">
    <source>
        <dbReference type="ARBA" id="ARBA00022988"/>
    </source>
</evidence>
<proteinExistence type="inferred from homology"/>
<evidence type="ECO:0000313" key="5">
    <source>
        <dbReference type="Proteomes" id="UP000655366"/>
    </source>
</evidence>
<dbReference type="AlphaFoldDB" id="A0A931CUV5"/>
<accession>A0A931CUV5</accession>
<comment type="caution">
    <text evidence="4">The sequence shown here is derived from an EMBL/GenBank/DDBJ whole genome shotgun (WGS) entry which is preliminary data.</text>
</comment>
<evidence type="ECO:0000313" key="4">
    <source>
        <dbReference type="EMBL" id="MBG0741384.1"/>
    </source>
</evidence>
<dbReference type="EMBL" id="JADNYM010000029">
    <property type="protein sequence ID" value="MBG0741384.1"/>
    <property type="molecule type" value="Genomic_DNA"/>
</dbReference>
<keyword evidence="5" id="KW-1185">Reference proteome</keyword>
<organism evidence="4 5">
    <name type="scientific">Arthrobacter terrae</name>
    <dbReference type="NCBI Taxonomy" id="2935737"/>
    <lineage>
        <taxon>Bacteria</taxon>
        <taxon>Bacillati</taxon>
        <taxon>Actinomycetota</taxon>
        <taxon>Actinomycetes</taxon>
        <taxon>Micrococcales</taxon>
        <taxon>Micrococcaceae</taxon>
        <taxon>Arthrobacter</taxon>
    </lineage>
</organism>
<dbReference type="PIRSF" id="PIRSF009467">
    <property type="entry name" value="Ureas_acces_UreF"/>
    <property type="match status" value="1"/>
</dbReference>
<comment type="function">
    <text evidence="3">Required for maturation of urease via the functional incorporation of the urease nickel metallocenter.</text>
</comment>
<comment type="similarity">
    <text evidence="3">Belongs to the UreF family.</text>
</comment>
<dbReference type="HAMAP" id="MF_01385">
    <property type="entry name" value="UreF"/>
    <property type="match status" value="1"/>
</dbReference>
<dbReference type="Gene3D" id="1.10.4190.10">
    <property type="entry name" value="Urease accessory protein UreF"/>
    <property type="match status" value="1"/>
</dbReference>
<comment type="subcellular location">
    <subcellularLocation>
        <location evidence="3">Cytoplasm</location>
    </subcellularLocation>
</comment>
<dbReference type="Pfam" id="PF01730">
    <property type="entry name" value="UreF"/>
    <property type="match status" value="1"/>
</dbReference>
<keyword evidence="3" id="KW-0963">Cytoplasm</keyword>
<keyword evidence="1 3" id="KW-0996">Nickel insertion</keyword>
<dbReference type="PANTHER" id="PTHR33620:SF1">
    <property type="entry name" value="UREASE ACCESSORY PROTEIN F"/>
    <property type="match status" value="1"/>
</dbReference>
<reference evidence="4 5" key="1">
    <citation type="submission" date="2020-11" db="EMBL/GenBank/DDBJ databases">
        <title>Arthrobacter antarcticus sp. nov., isolated from Antarctic Soil.</title>
        <authorList>
            <person name="Li J."/>
        </authorList>
    </citation>
    <scope>NUCLEOTIDE SEQUENCE [LARGE SCALE GENOMIC DNA]</scope>
    <source>
        <strain evidence="4 5">Z1-20</strain>
    </source>
</reference>
<sequence>MHPHACRESPAPPSYLLPLLQLSDSALPTGAFSHSFGLEVYLARGVVHDENSFAAWLRQFIGQQLVYSDGLAIRLTDEALGGAGSSGAGARCTGLDSPRFEEVWELDRQVTAQALPLQLRGAGIKMGLRMLEIGMGIFPSAALDAYQEQIKSGRCTGNAGVAFALTAHGLRIPLSQMLAAYFFSTATTLTQNAVRAIPLGQSAGQRVLRLIHDDVTAAAATVMTLEAGDLGAVAPGLEIAQMRHEYQRARMFMS</sequence>